<feature type="compositionally biased region" description="Basic and acidic residues" evidence="2">
    <location>
        <begin position="138"/>
        <end position="151"/>
    </location>
</feature>
<name>A0A0D0DUZ2_9AGAM</name>
<dbReference type="OrthoDB" id="2689666at2759"/>
<accession>A0A0D0DUZ2</accession>
<dbReference type="Proteomes" id="UP000054538">
    <property type="component" value="Unassembled WGS sequence"/>
</dbReference>
<feature type="coiled-coil region" evidence="1">
    <location>
        <begin position="9"/>
        <end position="85"/>
    </location>
</feature>
<evidence type="ECO:0000313" key="3">
    <source>
        <dbReference type="EMBL" id="KIK89064.1"/>
    </source>
</evidence>
<keyword evidence="1" id="KW-0175">Coiled coil</keyword>
<evidence type="ECO:0000256" key="2">
    <source>
        <dbReference type="SAM" id="MobiDB-lite"/>
    </source>
</evidence>
<dbReference type="InParanoid" id="A0A0D0DUZ2"/>
<sequence length="180" mass="20247">MEKHSGRLIEQLQGVHVRQQKVIQQLQADNARLLCDLVDIRRERDTFRAEIAHSRRENAELQNRLDEAVSEYQDLKRERATLVRSVSTVSGYGRTPKPISKTQNSLSVLTGGIKSPRTEIQTHATDKNVSCAYPFRELSDPLKSESPRPDKSVSTLTSTRNNAGTAPPRMFSSYALDLDA</sequence>
<proteinExistence type="predicted"/>
<feature type="region of interest" description="Disordered" evidence="2">
    <location>
        <begin position="138"/>
        <end position="172"/>
    </location>
</feature>
<dbReference type="EMBL" id="KN825533">
    <property type="protein sequence ID" value="KIK89064.1"/>
    <property type="molecule type" value="Genomic_DNA"/>
</dbReference>
<organism evidence="3 4">
    <name type="scientific">Paxillus rubicundulus Ve08.2h10</name>
    <dbReference type="NCBI Taxonomy" id="930991"/>
    <lineage>
        <taxon>Eukaryota</taxon>
        <taxon>Fungi</taxon>
        <taxon>Dikarya</taxon>
        <taxon>Basidiomycota</taxon>
        <taxon>Agaricomycotina</taxon>
        <taxon>Agaricomycetes</taxon>
        <taxon>Agaricomycetidae</taxon>
        <taxon>Boletales</taxon>
        <taxon>Paxilineae</taxon>
        <taxon>Paxillaceae</taxon>
        <taxon>Paxillus</taxon>
    </lineage>
</organism>
<gene>
    <name evidence="3" type="ORF">PAXRUDRAFT_687753</name>
</gene>
<dbReference type="Gene3D" id="6.10.250.3110">
    <property type="match status" value="1"/>
</dbReference>
<evidence type="ECO:0000256" key="1">
    <source>
        <dbReference type="SAM" id="Coils"/>
    </source>
</evidence>
<dbReference type="AlphaFoldDB" id="A0A0D0DUZ2"/>
<dbReference type="HOGENOM" id="CLU_126675_0_0_1"/>
<evidence type="ECO:0000313" key="4">
    <source>
        <dbReference type="Proteomes" id="UP000054538"/>
    </source>
</evidence>
<reference evidence="3 4" key="1">
    <citation type="submission" date="2014-04" db="EMBL/GenBank/DDBJ databases">
        <authorList>
            <consortium name="DOE Joint Genome Institute"/>
            <person name="Kuo A."/>
            <person name="Kohler A."/>
            <person name="Jargeat P."/>
            <person name="Nagy L.G."/>
            <person name="Floudas D."/>
            <person name="Copeland A."/>
            <person name="Barry K.W."/>
            <person name="Cichocki N."/>
            <person name="Veneault-Fourrey C."/>
            <person name="LaButti K."/>
            <person name="Lindquist E.A."/>
            <person name="Lipzen A."/>
            <person name="Lundell T."/>
            <person name="Morin E."/>
            <person name="Murat C."/>
            <person name="Sun H."/>
            <person name="Tunlid A."/>
            <person name="Henrissat B."/>
            <person name="Grigoriev I.V."/>
            <person name="Hibbett D.S."/>
            <person name="Martin F."/>
            <person name="Nordberg H.P."/>
            <person name="Cantor M.N."/>
            <person name="Hua S.X."/>
        </authorList>
    </citation>
    <scope>NUCLEOTIDE SEQUENCE [LARGE SCALE GENOMIC DNA]</scope>
    <source>
        <strain evidence="3 4">Ve08.2h10</strain>
    </source>
</reference>
<protein>
    <submittedName>
        <fullName evidence="3">Uncharacterized protein</fullName>
    </submittedName>
</protein>
<feature type="compositionally biased region" description="Polar residues" evidence="2">
    <location>
        <begin position="152"/>
        <end position="164"/>
    </location>
</feature>
<keyword evidence="4" id="KW-1185">Reference proteome</keyword>
<reference evidence="4" key="2">
    <citation type="submission" date="2015-01" db="EMBL/GenBank/DDBJ databases">
        <title>Evolutionary Origins and Diversification of the Mycorrhizal Mutualists.</title>
        <authorList>
            <consortium name="DOE Joint Genome Institute"/>
            <consortium name="Mycorrhizal Genomics Consortium"/>
            <person name="Kohler A."/>
            <person name="Kuo A."/>
            <person name="Nagy L.G."/>
            <person name="Floudas D."/>
            <person name="Copeland A."/>
            <person name="Barry K.W."/>
            <person name="Cichocki N."/>
            <person name="Veneault-Fourrey C."/>
            <person name="LaButti K."/>
            <person name="Lindquist E.A."/>
            <person name="Lipzen A."/>
            <person name="Lundell T."/>
            <person name="Morin E."/>
            <person name="Murat C."/>
            <person name="Riley R."/>
            <person name="Ohm R."/>
            <person name="Sun H."/>
            <person name="Tunlid A."/>
            <person name="Henrissat B."/>
            <person name="Grigoriev I.V."/>
            <person name="Hibbett D.S."/>
            <person name="Martin F."/>
        </authorList>
    </citation>
    <scope>NUCLEOTIDE SEQUENCE [LARGE SCALE GENOMIC DNA]</scope>
    <source>
        <strain evidence="4">Ve08.2h10</strain>
    </source>
</reference>